<feature type="domain" description="Carboxylesterase type B" evidence="4">
    <location>
        <begin position="27"/>
        <end position="499"/>
    </location>
</feature>
<keyword evidence="2 3" id="KW-0378">Hydrolase</keyword>
<dbReference type="InterPro" id="IPR019819">
    <property type="entry name" value="Carboxylesterase_B_CS"/>
</dbReference>
<evidence type="ECO:0000259" key="4">
    <source>
        <dbReference type="Pfam" id="PF00135"/>
    </source>
</evidence>
<keyword evidence="3" id="KW-0732">Signal</keyword>
<evidence type="ECO:0000313" key="6">
    <source>
        <dbReference type="Proteomes" id="UP000559256"/>
    </source>
</evidence>
<evidence type="ECO:0000256" key="1">
    <source>
        <dbReference type="ARBA" id="ARBA00005964"/>
    </source>
</evidence>
<dbReference type="Proteomes" id="UP000559256">
    <property type="component" value="Unassembled WGS sequence"/>
</dbReference>
<protein>
    <recommendedName>
        <fullName evidence="3">Carboxylic ester hydrolase</fullName>
        <ecNumber evidence="3">3.1.1.-</ecNumber>
    </recommendedName>
</protein>
<dbReference type="GO" id="GO:0052689">
    <property type="term" value="F:carboxylic ester hydrolase activity"/>
    <property type="evidence" value="ECO:0007669"/>
    <property type="project" value="TreeGrafter"/>
</dbReference>
<proteinExistence type="inferred from homology"/>
<evidence type="ECO:0000313" key="5">
    <source>
        <dbReference type="EMBL" id="KAF5361302.1"/>
    </source>
</evidence>
<dbReference type="InterPro" id="IPR029058">
    <property type="entry name" value="AB_hydrolase_fold"/>
</dbReference>
<dbReference type="InterPro" id="IPR019826">
    <property type="entry name" value="Carboxylesterase_B_AS"/>
</dbReference>
<dbReference type="PROSITE" id="PS00122">
    <property type="entry name" value="CARBOXYLESTERASE_B_1"/>
    <property type="match status" value="1"/>
</dbReference>
<comment type="similarity">
    <text evidence="1 3">Belongs to the type-B carboxylesterase/lipase family.</text>
</comment>
<dbReference type="AlphaFoldDB" id="A0A8H5GAD8"/>
<dbReference type="InterPro" id="IPR050654">
    <property type="entry name" value="AChE-related_enzymes"/>
</dbReference>
<dbReference type="EMBL" id="JAACJM010000041">
    <property type="protein sequence ID" value="KAF5361302.1"/>
    <property type="molecule type" value="Genomic_DNA"/>
</dbReference>
<organism evidence="5 6">
    <name type="scientific">Tetrapyrgos nigripes</name>
    <dbReference type="NCBI Taxonomy" id="182062"/>
    <lineage>
        <taxon>Eukaryota</taxon>
        <taxon>Fungi</taxon>
        <taxon>Dikarya</taxon>
        <taxon>Basidiomycota</taxon>
        <taxon>Agaricomycotina</taxon>
        <taxon>Agaricomycetes</taxon>
        <taxon>Agaricomycetidae</taxon>
        <taxon>Agaricales</taxon>
        <taxon>Marasmiineae</taxon>
        <taxon>Marasmiaceae</taxon>
        <taxon>Tetrapyrgos</taxon>
    </lineage>
</organism>
<gene>
    <name evidence="5" type="ORF">D9758_010267</name>
</gene>
<sequence>MLHMQGLTRWLSLLVTVTTTLAGPITVNITSGSWTGVDEDGVMSFKGVRFGEAPVGHLRFEPPVPFVSSATKASDATRLGPSCIQKFINGFHEMLFNNPQDPPEEDEDCLFLNVWAPSGSASQENIKKPVLIWFFGGGLVFGTASLPAYDGTSLAKNQDIIVVTINYRTNIFGFPSSPELPLEANNLGFLDQELAMAWVKENIVQFGGDPEQVSIMGQSGGAFSVASALLRHSADDAPFRAGILISGASPDLSPTPSFTTFNEVSTALGCDQSPGDERLACLRNVPAETIRTFINGPGAHLSYGRPVADNVTAFANNMERLQSGDVAQVPIYIGNTQDDGSLFAVGQSNLTAFLDGIGASAAQITPYDVRSVYPDLNDSAVIAASLREIMFTCSASLWAARYADVSTVFRYEYGAAFADLQVFPNAGAWHWTDLQEIFGNYNASTASPDEVELSKTYQTIVANFIKAPNTSPAPNWPKYVPGSQNVARIAYKGNVELNNVVETVQNDLLDAPCALWNRLDSTI</sequence>
<name>A0A8H5GAD8_9AGAR</name>
<evidence type="ECO:0000256" key="2">
    <source>
        <dbReference type="ARBA" id="ARBA00022801"/>
    </source>
</evidence>
<comment type="caution">
    <text evidence="5">The sequence shown here is derived from an EMBL/GenBank/DDBJ whole genome shotgun (WGS) entry which is preliminary data.</text>
</comment>
<keyword evidence="6" id="KW-1185">Reference proteome</keyword>
<dbReference type="InterPro" id="IPR002018">
    <property type="entry name" value="CarbesteraseB"/>
</dbReference>
<dbReference type="Gene3D" id="3.40.50.1820">
    <property type="entry name" value="alpha/beta hydrolase"/>
    <property type="match status" value="1"/>
</dbReference>
<dbReference type="SUPFAM" id="SSF53474">
    <property type="entry name" value="alpha/beta-Hydrolases"/>
    <property type="match status" value="1"/>
</dbReference>
<dbReference type="OrthoDB" id="408631at2759"/>
<reference evidence="5 6" key="1">
    <citation type="journal article" date="2020" name="ISME J.">
        <title>Uncovering the hidden diversity of litter-decomposition mechanisms in mushroom-forming fungi.</title>
        <authorList>
            <person name="Floudas D."/>
            <person name="Bentzer J."/>
            <person name="Ahren D."/>
            <person name="Johansson T."/>
            <person name="Persson P."/>
            <person name="Tunlid A."/>
        </authorList>
    </citation>
    <scope>NUCLEOTIDE SEQUENCE [LARGE SCALE GENOMIC DNA]</scope>
    <source>
        <strain evidence="5 6">CBS 291.85</strain>
    </source>
</reference>
<dbReference type="EC" id="3.1.1.-" evidence="3"/>
<feature type="signal peptide" evidence="3">
    <location>
        <begin position="1"/>
        <end position="22"/>
    </location>
</feature>
<dbReference type="PANTHER" id="PTHR43918">
    <property type="entry name" value="ACETYLCHOLINESTERASE"/>
    <property type="match status" value="1"/>
</dbReference>
<feature type="chain" id="PRO_5034339702" description="Carboxylic ester hydrolase" evidence="3">
    <location>
        <begin position="23"/>
        <end position="523"/>
    </location>
</feature>
<accession>A0A8H5GAD8</accession>
<dbReference type="PANTHER" id="PTHR43918:SF4">
    <property type="entry name" value="CARBOXYLIC ESTER HYDROLASE"/>
    <property type="match status" value="1"/>
</dbReference>
<dbReference type="PROSITE" id="PS00941">
    <property type="entry name" value="CARBOXYLESTERASE_B_2"/>
    <property type="match status" value="1"/>
</dbReference>
<evidence type="ECO:0000256" key="3">
    <source>
        <dbReference type="RuleBase" id="RU361235"/>
    </source>
</evidence>
<dbReference type="Pfam" id="PF00135">
    <property type="entry name" value="COesterase"/>
    <property type="match status" value="1"/>
</dbReference>